<keyword evidence="3" id="KW-1185">Reference proteome</keyword>
<dbReference type="EMBL" id="JBHPEI010000009">
    <property type="protein sequence ID" value="MFC1799497.1"/>
    <property type="molecule type" value="Genomic_DNA"/>
</dbReference>
<comment type="caution">
    <text evidence="2">The sequence shown here is derived from an EMBL/GenBank/DDBJ whole genome shotgun (WGS) entry which is preliminary data.</text>
</comment>
<evidence type="ECO:0000313" key="3">
    <source>
        <dbReference type="Proteomes" id="UP001594288"/>
    </source>
</evidence>
<gene>
    <name evidence="2" type="ORF">ACFL2Z_01105</name>
</gene>
<dbReference type="Proteomes" id="UP001594288">
    <property type="component" value="Unassembled WGS sequence"/>
</dbReference>
<organism evidence="2 3">
    <name type="scientific">Eiseniibacteriota bacterium</name>
    <dbReference type="NCBI Taxonomy" id="2212470"/>
    <lineage>
        <taxon>Bacteria</taxon>
        <taxon>Candidatus Eiseniibacteriota</taxon>
    </lineage>
</organism>
<feature type="transmembrane region" description="Helical" evidence="1">
    <location>
        <begin position="45"/>
        <end position="66"/>
    </location>
</feature>
<feature type="transmembrane region" description="Helical" evidence="1">
    <location>
        <begin position="7"/>
        <end position="25"/>
    </location>
</feature>
<sequence length="265" mass="28986">MYQVLDSIPLWGIFAVMGLLFLLAAEAGFRLGKYRARHGEAEISHANAIIAATLALMAFMLAFTFGMGGSRFDARRHLVVEESNAVGTAYLRTAMLPEPERTEIRNLLREYVEVRIKIVRNLNGYGARGLARSEELHGLLWNHAAALGREHDRSVAIGLFIESLNEVIDLHSKRVAAGLVDRIPAIIWITLFFIGILGTTVIGYRAGLTGHRGLPATLALILAFSAVMILIMDLDRPGQSLFEVSQGSMAQLLESMNPPPAGVPE</sequence>
<proteinExistence type="predicted"/>
<name>A0ABV6YNJ0_UNCEI</name>
<dbReference type="InterPro" id="IPR025333">
    <property type="entry name" value="DUF4239"/>
</dbReference>
<accession>A0ABV6YNJ0</accession>
<evidence type="ECO:0000313" key="2">
    <source>
        <dbReference type="EMBL" id="MFC1799497.1"/>
    </source>
</evidence>
<evidence type="ECO:0008006" key="4">
    <source>
        <dbReference type="Google" id="ProtNLM"/>
    </source>
</evidence>
<keyword evidence="1" id="KW-1133">Transmembrane helix</keyword>
<dbReference type="Pfam" id="PF14023">
    <property type="entry name" value="Bestrophin-like"/>
    <property type="match status" value="1"/>
</dbReference>
<reference evidence="2 3" key="1">
    <citation type="submission" date="2024-09" db="EMBL/GenBank/DDBJ databases">
        <authorList>
            <person name="D'Angelo T."/>
        </authorList>
    </citation>
    <scope>NUCLEOTIDE SEQUENCE [LARGE SCALE GENOMIC DNA]</scope>
    <source>
        <strain evidence="2">SAG AM-311-F02</strain>
    </source>
</reference>
<protein>
    <recommendedName>
        <fullName evidence="4">DUF4239 domain-containing protein</fullName>
    </recommendedName>
</protein>
<feature type="transmembrane region" description="Helical" evidence="1">
    <location>
        <begin position="183"/>
        <end position="207"/>
    </location>
</feature>
<keyword evidence="1" id="KW-0812">Transmembrane</keyword>
<keyword evidence="1" id="KW-0472">Membrane</keyword>
<feature type="transmembrane region" description="Helical" evidence="1">
    <location>
        <begin position="213"/>
        <end position="232"/>
    </location>
</feature>
<evidence type="ECO:0000256" key="1">
    <source>
        <dbReference type="SAM" id="Phobius"/>
    </source>
</evidence>